<sequence>MVKFRFRAFRKFCLGSIGLASIICIILSLSLFDEFNPKADVCVLIAVPSLCLTGCVCSINAKRLFKSDIPHCVAIECIWISCFVPFNLILSMFCYGLSGQFREGMPTDRFMALEVFCWLLASLVFLYCFIVVGISLTTAFTVDKDVWFRDIAGSPSPFPLPLILFSMRQSIFGTSFAAEHAEAHAPQCLPGCTCNAKLAPSSPPLALPPIGFLRNQPRRDSAMTAGSVRSTSSVPVRVPTAMERHNSILVGFDHV</sequence>
<reference evidence="1" key="1">
    <citation type="submission" date="2021-02" db="EMBL/GenBank/DDBJ databases">
        <authorList>
            <consortium name="DOE Joint Genome Institute"/>
            <person name="Ahrendt S."/>
            <person name="Looney B.P."/>
            <person name="Miyauchi S."/>
            <person name="Morin E."/>
            <person name="Drula E."/>
            <person name="Courty P.E."/>
            <person name="Chicoki N."/>
            <person name="Fauchery L."/>
            <person name="Kohler A."/>
            <person name="Kuo A."/>
            <person name="Labutti K."/>
            <person name="Pangilinan J."/>
            <person name="Lipzen A."/>
            <person name="Riley R."/>
            <person name="Andreopoulos W."/>
            <person name="He G."/>
            <person name="Johnson J."/>
            <person name="Barry K.W."/>
            <person name="Grigoriev I.V."/>
            <person name="Nagy L."/>
            <person name="Hibbett D."/>
            <person name="Henrissat B."/>
            <person name="Matheny P.B."/>
            <person name="Labbe J."/>
            <person name="Martin F."/>
        </authorList>
    </citation>
    <scope>NUCLEOTIDE SEQUENCE</scope>
    <source>
        <strain evidence="1">FP105234-sp</strain>
    </source>
</reference>
<protein>
    <submittedName>
        <fullName evidence="1">Uncharacterized protein</fullName>
    </submittedName>
</protein>
<name>A0ACB8RVB2_9AGAM</name>
<evidence type="ECO:0000313" key="1">
    <source>
        <dbReference type="EMBL" id="KAI0047752.1"/>
    </source>
</evidence>
<reference evidence="1" key="2">
    <citation type="journal article" date="2022" name="New Phytol.">
        <title>Evolutionary transition to the ectomycorrhizal habit in the genomes of a hyperdiverse lineage of mushroom-forming fungi.</title>
        <authorList>
            <person name="Looney B."/>
            <person name="Miyauchi S."/>
            <person name="Morin E."/>
            <person name="Drula E."/>
            <person name="Courty P.E."/>
            <person name="Kohler A."/>
            <person name="Kuo A."/>
            <person name="LaButti K."/>
            <person name="Pangilinan J."/>
            <person name="Lipzen A."/>
            <person name="Riley R."/>
            <person name="Andreopoulos W."/>
            <person name="He G."/>
            <person name="Johnson J."/>
            <person name="Nolan M."/>
            <person name="Tritt A."/>
            <person name="Barry K.W."/>
            <person name="Grigoriev I.V."/>
            <person name="Nagy L.G."/>
            <person name="Hibbett D."/>
            <person name="Henrissat B."/>
            <person name="Matheny P.B."/>
            <person name="Labbe J."/>
            <person name="Martin F.M."/>
        </authorList>
    </citation>
    <scope>NUCLEOTIDE SEQUENCE</scope>
    <source>
        <strain evidence="1">FP105234-sp</strain>
    </source>
</reference>
<keyword evidence="2" id="KW-1185">Reference proteome</keyword>
<evidence type="ECO:0000313" key="2">
    <source>
        <dbReference type="Proteomes" id="UP000814033"/>
    </source>
</evidence>
<dbReference type="Proteomes" id="UP000814033">
    <property type="component" value="Unassembled WGS sequence"/>
</dbReference>
<accession>A0ACB8RVB2</accession>
<organism evidence="1 2">
    <name type="scientific">Auriscalpium vulgare</name>
    <dbReference type="NCBI Taxonomy" id="40419"/>
    <lineage>
        <taxon>Eukaryota</taxon>
        <taxon>Fungi</taxon>
        <taxon>Dikarya</taxon>
        <taxon>Basidiomycota</taxon>
        <taxon>Agaricomycotina</taxon>
        <taxon>Agaricomycetes</taxon>
        <taxon>Russulales</taxon>
        <taxon>Auriscalpiaceae</taxon>
        <taxon>Auriscalpium</taxon>
    </lineage>
</organism>
<gene>
    <name evidence="1" type="ORF">FA95DRAFT_1189268</name>
</gene>
<comment type="caution">
    <text evidence="1">The sequence shown here is derived from an EMBL/GenBank/DDBJ whole genome shotgun (WGS) entry which is preliminary data.</text>
</comment>
<dbReference type="EMBL" id="MU275898">
    <property type="protein sequence ID" value="KAI0047752.1"/>
    <property type="molecule type" value="Genomic_DNA"/>
</dbReference>
<proteinExistence type="predicted"/>